<dbReference type="InterPro" id="IPR001623">
    <property type="entry name" value="DnaJ_domain"/>
</dbReference>
<evidence type="ECO:0000256" key="1">
    <source>
        <dbReference type="ARBA" id="ARBA00004434"/>
    </source>
</evidence>
<dbReference type="PROSITE" id="PS50076">
    <property type="entry name" value="DNAJ_2"/>
    <property type="match status" value="1"/>
</dbReference>
<evidence type="ECO:0000256" key="9">
    <source>
        <dbReference type="ARBA" id="ARBA00076378"/>
    </source>
</evidence>
<dbReference type="EMBL" id="BTSY01000005">
    <property type="protein sequence ID" value="GMT28479.1"/>
    <property type="molecule type" value="Genomic_DNA"/>
</dbReference>
<reference evidence="12" key="1">
    <citation type="submission" date="2023-10" db="EMBL/GenBank/DDBJ databases">
        <title>Genome assembly of Pristionchus species.</title>
        <authorList>
            <person name="Yoshida K."/>
            <person name="Sommer R.J."/>
        </authorList>
    </citation>
    <scope>NUCLEOTIDE SEQUENCE</scope>
    <source>
        <strain evidence="12">RS5133</strain>
    </source>
</reference>
<keyword evidence="13" id="KW-1185">Reference proteome</keyword>
<comment type="function">
    <text evidence="8">Probable component of the PAM complex, a complex required for the translocation of transit peptide-containing proteins from the inner membrane into the mitochondrial matrix in an ATP-dependent manner. May act as a co-chaperone that stimulate the ATP-dependent activity.</text>
</comment>
<comment type="similarity">
    <text evidence="7">Belongs to the TIM14 family.</text>
</comment>
<dbReference type="PANTHER" id="PTHR12763">
    <property type="match status" value="1"/>
</dbReference>
<evidence type="ECO:0000256" key="5">
    <source>
        <dbReference type="ARBA" id="ARBA00023128"/>
    </source>
</evidence>
<gene>
    <name evidence="12" type="ORF">PFISCL1PPCAC_19776</name>
</gene>
<dbReference type="AlphaFoldDB" id="A0AAV5WF88"/>
<evidence type="ECO:0000256" key="6">
    <source>
        <dbReference type="ARBA" id="ARBA00023136"/>
    </source>
</evidence>
<dbReference type="FunFam" id="1.10.287.110:FF:000001">
    <property type="entry name" value="Import inner membrane translocase subunit tim14"/>
    <property type="match status" value="1"/>
</dbReference>
<evidence type="ECO:0000256" key="3">
    <source>
        <dbReference type="ARBA" id="ARBA00022792"/>
    </source>
</evidence>
<keyword evidence="3" id="KW-0999">Mitochondrion inner membrane</keyword>
<dbReference type="Proteomes" id="UP001432322">
    <property type="component" value="Unassembled WGS sequence"/>
</dbReference>
<evidence type="ECO:0000313" key="12">
    <source>
        <dbReference type="EMBL" id="GMT28479.1"/>
    </source>
</evidence>
<keyword evidence="5" id="KW-0496">Mitochondrion</keyword>
<dbReference type="GO" id="GO:0001405">
    <property type="term" value="C:PAM complex, Tim23 associated import motor"/>
    <property type="evidence" value="ECO:0007669"/>
    <property type="project" value="TreeGrafter"/>
</dbReference>
<evidence type="ECO:0000256" key="7">
    <source>
        <dbReference type="ARBA" id="ARBA00038105"/>
    </source>
</evidence>
<feature type="non-terminal residue" evidence="12">
    <location>
        <position position="1"/>
    </location>
</feature>
<evidence type="ECO:0000256" key="8">
    <source>
        <dbReference type="ARBA" id="ARBA00054366"/>
    </source>
</evidence>
<organism evidence="12 13">
    <name type="scientific">Pristionchus fissidentatus</name>
    <dbReference type="NCBI Taxonomy" id="1538716"/>
    <lineage>
        <taxon>Eukaryota</taxon>
        <taxon>Metazoa</taxon>
        <taxon>Ecdysozoa</taxon>
        <taxon>Nematoda</taxon>
        <taxon>Chromadorea</taxon>
        <taxon>Rhabditida</taxon>
        <taxon>Rhabditina</taxon>
        <taxon>Diplogasteromorpha</taxon>
        <taxon>Diplogasteroidea</taxon>
        <taxon>Neodiplogasteridae</taxon>
        <taxon>Pristionchus</taxon>
    </lineage>
</organism>
<comment type="caution">
    <text evidence="12">The sequence shown here is derived from an EMBL/GenBank/DDBJ whole genome shotgun (WGS) entry which is preliminary data.</text>
</comment>
<dbReference type="Gene3D" id="1.10.287.110">
    <property type="entry name" value="DnaJ domain"/>
    <property type="match status" value="1"/>
</dbReference>
<proteinExistence type="inferred from homology"/>
<evidence type="ECO:0000259" key="11">
    <source>
        <dbReference type="PROSITE" id="PS50076"/>
    </source>
</evidence>
<dbReference type="CDD" id="cd06257">
    <property type="entry name" value="DnaJ"/>
    <property type="match status" value="1"/>
</dbReference>
<dbReference type="SMART" id="SM00271">
    <property type="entry name" value="DnaJ"/>
    <property type="match status" value="1"/>
</dbReference>
<comment type="subcellular location">
    <subcellularLocation>
        <location evidence="1">Mitochondrion inner membrane</location>
        <topology evidence="1">Single-pass membrane protein</topology>
    </subcellularLocation>
</comment>
<accession>A0AAV5WF88</accession>
<evidence type="ECO:0000313" key="13">
    <source>
        <dbReference type="Proteomes" id="UP001432322"/>
    </source>
</evidence>
<dbReference type="GO" id="GO:0001671">
    <property type="term" value="F:ATPase activator activity"/>
    <property type="evidence" value="ECO:0007669"/>
    <property type="project" value="TreeGrafter"/>
</dbReference>
<evidence type="ECO:0000256" key="10">
    <source>
        <dbReference type="SAM" id="Phobius"/>
    </source>
</evidence>
<dbReference type="SUPFAM" id="SSF46565">
    <property type="entry name" value="Chaperone J-domain"/>
    <property type="match status" value="1"/>
</dbReference>
<feature type="transmembrane region" description="Helical" evidence="10">
    <location>
        <begin position="6"/>
        <end position="27"/>
    </location>
</feature>
<dbReference type="GO" id="GO:0030150">
    <property type="term" value="P:protein import into mitochondrial matrix"/>
    <property type="evidence" value="ECO:0007669"/>
    <property type="project" value="TreeGrafter"/>
</dbReference>
<feature type="domain" description="J" evidence="11">
    <location>
        <begin position="59"/>
        <end position="112"/>
    </location>
</feature>
<name>A0AAV5WF88_9BILA</name>
<keyword evidence="2 10" id="KW-0812">Transmembrane</keyword>
<dbReference type="InterPro" id="IPR036869">
    <property type="entry name" value="J_dom_sf"/>
</dbReference>
<protein>
    <recommendedName>
        <fullName evidence="9">DnaJ homolog subfamily C member 21</fullName>
    </recommendedName>
</protein>
<keyword evidence="4 10" id="KW-1133">Transmembrane helix</keyword>
<evidence type="ECO:0000256" key="4">
    <source>
        <dbReference type="ARBA" id="ARBA00022989"/>
    </source>
</evidence>
<dbReference type="PANTHER" id="PTHR12763:SF28">
    <property type="entry name" value="GEO10507P1-RELATED"/>
    <property type="match status" value="1"/>
</dbReference>
<evidence type="ECO:0000256" key="2">
    <source>
        <dbReference type="ARBA" id="ARBA00022692"/>
    </source>
</evidence>
<sequence>LISQSGGGIIAAGILIAGAAFGARSILRNQALIKKGLEKIPVFEKYHRGGFDDKMSKREAALILGIQPSVKAAKLKEAHKKIMIANHPDRGGSPYIAAKINEAKQVLEKPGGD</sequence>
<keyword evidence="6 10" id="KW-0472">Membrane</keyword>